<feature type="domain" description="RecF/RecN/SMC N-terminal" evidence="13">
    <location>
        <begin position="22"/>
        <end position="1025"/>
    </location>
</feature>
<accession>A0AAV8S7G5</accession>
<keyword evidence="15" id="KW-1185">Reference proteome</keyword>
<dbReference type="GO" id="GO:0030915">
    <property type="term" value="C:Smc5-Smc6 complex"/>
    <property type="evidence" value="ECO:0007669"/>
    <property type="project" value="TreeGrafter"/>
</dbReference>
<dbReference type="PANTHER" id="PTHR19306:SF6">
    <property type="entry name" value="STRUCTURAL MAINTENANCE OF CHROMOSOMES PROTEIN 6"/>
    <property type="match status" value="1"/>
</dbReference>
<reference evidence="14 15" key="1">
    <citation type="submission" date="2021-09" db="EMBL/GenBank/DDBJ databases">
        <title>Genomic insights and catalytic innovation underlie evolution of tropane alkaloids biosynthesis.</title>
        <authorList>
            <person name="Wang Y.-J."/>
            <person name="Tian T."/>
            <person name="Huang J.-P."/>
            <person name="Huang S.-X."/>
        </authorList>
    </citation>
    <scope>NUCLEOTIDE SEQUENCE [LARGE SCALE GENOMIC DNA]</scope>
    <source>
        <strain evidence="14">KIB-2018</strain>
        <tissue evidence="14">Leaf</tissue>
    </source>
</reference>
<evidence type="ECO:0000256" key="2">
    <source>
        <dbReference type="ARBA" id="ARBA00004286"/>
    </source>
</evidence>
<feature type="coiled-coil region" evidence="12">
    <location>
        <begin position="704"/>
        <end position="802"/>
    </location>
</feature>
<organism evidence="14 15">
    <name type="scientific">Erythroxylum novogranatense</name>
    <dbReference type="NCBI Taxonomy" id="1862640"/>
    <lineage>
        <taxon>Eukaryota</taxon>
        <taxon>Viridiplantae</taxon>
        <taxon>Streptophyta</taxon>
        <taxon>Embryophyta</taxon>
        <taxon>Tracheophyta</taxon>
        <taxon>Spermatophyta</taxon>
        <taxon>Magnoliopsida</taxon>
        <taxon>eudicotyledons</taxon>
        <taxon>Gunneridae</taxon>
        <taxon>Pentapetalae</taxon>
        <taxon>rosids</taxon>
        <taxon>fabids</taxon>
        <taxon>Malpighiales</taxon>
        <taxon>Erythroxylaceae</taxon>
        <taxon>Erythroxylum</taxon>
    </lineage>
</organism>
<dbReference type="AlphaFoldDB" id="A0AAV8S7G5"/>
<dbReference type="Gene3D" id="3.40.50.300">
    <property type="entry name" value="P-loop containing nucleotide triphosphate hydrolases"/>
    <property type="match status" value="2"/>
</dbReference>
<dbReference type="GO" id="GO:0005524">
    <property type="term" value="F:ATP binding"/>
    <property type="evidence" value="ECO:0007669"/>
    <property type="project" value="UniProtKB-KW"/>
</dbReference>
<keyword evidence="8 12" id="KW-0175">Coiled coil</keyword>
<evidence type="ECO:0000256" key="4">
    <source>
        <dbReference type="ARBA" id="ARBA00022454"/>
    </source>
</evidence>
<dbReference type="Pfam" id="PF02463">
    <property type="entry name" value="SMC_N"/>
    <property type="match status" value="1"/>
</dbReference>
<feature type="coiled-coil region" evidence="12">
    <location>
        <begin position="202"/>
        <end position="303"/>
    </location>
</feature>
<proteinExistence type="inferred from homology"/>
<evidence type="ECO:0000313" key="15">
    <source>
        <dbReference type="Proteomes" id="UP001159364"/>
    </source>
</evidence>
<evidence type="ECO:0000256" key="12">
    <source>
        <dbReference type="SAM" id="Coils"/>
    </source>
</evidence>
<dbReference type="PANTHER" id="PTHR19306">
    <property type="entry name" value="STRUCTURAL MAINTENANCE OF CHROMOSOMES 5,6 SMC5, SMC6"/>
    <property type="match status" value="1"/>
</dbReference>
<keyword evidence="7" id="KW-0067">ATP-binding</keyword>
<evidence type="ECO:0000256" key="10">
    <source>
        <dbReference type="ARBA" id="ARBA00023204"/>
    </source>
</evidence>
<feature type="coiled-coil region" evidence="12">
    <location>
        <begin position="330"/>
        <end position="371"/>
    </location>
</feature>
<evidence type="ECO:0000256" key="6">
    <source>
        <dbReference type="ARBA" id="ARBA00022763"/>
    </source>
</evidence>
<sequence length="1032" mass="118357">MEDSSTSTCTTHDNSGSGAGTISRIRLENFMCHVNLEIELSPWVNFITGQNGSGKSAILAALLVAFGARARTTQRGASLKNFIRLGCRSLCYCGGGTQKSGTEAFKPNVYGNSIIIERESLQLPIPIKVATRKEELNELLGHFSIDIENPCIIMGQDSSRDFLHSGNDKDKFLFFFRATFLQQVDDLLHSVNSQLADANGHLDHLEASIKPIERELNELQGKIKNMEHIEELSQQVQELKKKLAWSWVYQIDPQLQELSAKIAKFKDRIPKCQAKIDWELGKVESLRDRLMKKKVQIAQMMQKTSEVRKKQDEFQHSISLVCQSLEQQLKEIHEQHVKNTQAEESEIEEKIKELQYMVDTANSELSRLKEQESVLSETLFKITDEGRKVTEEIEGYGKKEREIRAHIRDLQQHKTNKVTAFGGDRVIQLLQAIERHHQRFNRPPIGPIGAHISLADGDAWAPAVENAIGKLLNAFIVTNHKDSLLLRRCAIEAKYNSLQIIIYDFSRPRLLIPSHMRPQTNNPTTLAVIHSDNDTVLNVLVDLGSVERQVLVEDYDAGKAVAFEKNFKSKGGLHFRWIQDVSWDTLFSRGSVQTVLPPNKKLRTGRLCASYDSQIMRLEEDATYVRNESEECRKRKRDYELNLQDLQHNLKAVKERCMNAERDLSSKKLALQDVKSSRAPERSPSAVSTVDELHQEISIIQEKIQEKKNFLEMLRSRINEAEANNKDLRLCFENFCDSAKEELEVFEKAERELMEIEKDLQSAEAEKAHYESIMTNKVLHDIKVSEAQYRELEENRKENCKKASIICPEDEFLALGGWDGSAPEELNALLSRLNKRLQNESHRYPESIEDLRMLYELRERKILRKQQSYRGFREKLKFCQEALDLRWRKFERTRKDIKCQLTWKFNDHLGKKGISGMVNVDYEKKTLSIEVTMPQDASSSTVRDARGLSGGERSFSTICFTLALHEMAEAPFRAMDEFDVFMDAVSRKISLDTLLDFALTQGSQWIIITPHDISMVKQGDRVKKQQMAAPRS</sequence>
<gene>
    <name evidence="14" type="ORF">K2173_012624</name>
</gene>
<keyword evidence="10" id="KW-0234">DNA repair</keyword>
<keyword evidence="11" id="KW-0539">Nucleus</keyword>
<dbReference type="Gene3D" id="1.10.287.1490">
    <property type="match status" value="1"/>
</dbReference>
<dbReference type="GO" id="GO:0003684">
    <property type="term" value="F:damaged DNA binding"/>
    <property type="evidence" value="ECO:0007669"/>
    <property type="project" value="TreeGrafter"/>
</dbReference>
<keyword evidence="4" id="KW-0158">Chromosome</keyword>
<dbReference type="GO" id="GO:0005634">
    <property type="term" value="C:nucleus"/>
    <property type="evidence" value="ECO:0007669"/>
    <property type="project" value="UniProtKB-SubCell"/>
</dbReference>
<dbReference type="InterPro" id="IPR036277">
    <property type="entry name" value="SMC_hinge_sf"/>
</dbReference>
<comment type="caution">
    <text evidence="14">The sequence shown here is derived from an EMBL/GenBank/DDBJ whole genome shotgun (WGS) entry which is preliminary data.</text>
</comment>
<feature type="coiled-coil region" evidence="12">
    <location>
        <begin position="629"/>
        <end position="670"/>
    </location>
</feature>
<dbReference type="GO" id="GO:0035861">
    <property type="term" value="C:site of double-strand break"/>
    <property type="evidence" value="ECO:0007669"/>
    <property type="project" value="TreeGrafter"/>
</dbReference>
<dbReference type="Proteomes" id="UP001159364">
    <property type="component" value="Unassembled WGS sequence"/>
</dbReference>
<comment type="similarity">
    <text evidence="3">Belongs to the SMC family. SMC6 subfamily.</text>
</comment>
<protein>
    <recommendedName>
        <fullName evidence="13">RecF/RecN/SMC N-terminal domain-containing protein</fullName>
    </recommendedName>
</protein>
<evidence type="ECO:0000256" key="8">
    <source>
        <dbReference type="ARBA" id="ARBA00023054"/>
    </source>
</evidence>
<name>A0AAV8S7G5_9ROSI</name>
<dbReference type="InterPro" id="IPR003395">
    <property type="entry name" value="RecF/RecN/SMC_N"/>
</dbReference>
<evidence type="ECO:0000256" key="7">
    <source>
        <dbReference type="ARBA" id="ARBA00022840"/>
    </source>
</evidence>
<dbReference type="GO" id="GO:0051276">
    <property type="term" value="P:chromosome organization"/>
    <property type="evidence" value="ECO:0007669"/>
    <property type="project" value="InterPro"/>
</dbReference>
<dbReference type="SUPFAM" id="SSF52540">
    <property type="entry name" value="P-loop containing nucleoside triphosphate hydrolases"/>
    <property type="match status" value="2"/>
</dbReference>
<evidence type="ECO:0000256" key="1">
    <source>
        <dbReference type="ARBA" id="ARBA00004123"/>
    </source>
</evidence>
<dbReference type="GO" id="GO:0000724">
    <property type="term" value="P:double-strand break repair via homologous recombination"/>
    <property type="evidence" value="ECO:0007669"/>
    <property type="project" value="TreeGrafter"/>
</dbReference>
<evidence type="ECO:0000313" key="14">
    <source>
        <dbReference type="EMBL" id="KAJ8748067.1"/>
    </source>
</evidence>
<comment type="subcellular location">
    <subcellularLocation>
        <location evidence="2">Chromosome</location>
    </subcellularLocation>
    <subcellularLocation>
        <location evidence="1">Nucleus</location>
    </subcellularLocation>
</comment>
<keyword evidence="6" id="KW-0227">DNA damage</keyword>
<evidence type="ECO:0000256" key="11">
    <source>
        <dbReference type="ARBA" id="ARBA00023242"/>
    </source>
</evidence>
<dbReference type="GO" id="GO:0003697">
    <property type="term" value="F:single-stranded DNA binding"/>
    <property type="evidence" value="ECO:0007669"/>
    <property type="project" value="TreeGrafter"/>
</dbReference>
<evidence type="ECO:0000256" key="5">
    <source>
        <dbReference type="ARBA" id="ARBA00022741"/>
    </source>
</evidence>
<evidence type="ECO:0000256" key="9">
    <source>
        <dbReference type="ARBA" id="ARBA00023172"/>
    </source>
</evidence>
<keyword evidence="5" id="KW-0547">Nucleotide-binding</keyword>
<evidence type="ECO:0000259" key="13">
    <source>
        <dbReference type="Pfam" id="PF02463"/>
    </source>
</evidence>
<dbReference type="EMBL" id="JAIWQS010000028">
    <property type="protein sequence ID" value="KAJ8748067.1"/>
    <property type="molecule type" value="Genomic_DNA"/>
</dbReference>
<dbReference type="SUPFAM" id="SSF75553">
    <property type="entry name" value="Smc hinge domain"/>
    <property type="match status" value="1"/>
</dbReference>
<dbReference type="InterPro" id="IPR027417">
    <property type="entry name" value="P-loop_NTPase"/>
</dbReference>
<keyword evidence="9" id="KW-0233">DNA recombination</keyword>
<evidence type="ECO:0000256" key="3">
    <source>
        <dbReference type="ARBA" id="ARBA00006793"/>
    </source>
</evidence>